<proteinExistence type="predicted"/>
<comment type="caution">
    <text evidence="1">The sequence shown here is derived from an EMBL/GenBank/DDBJ whole genome shotgun (WGS) entry which is preliminary data.</text>
</comment>
<dbReference type="RefSeq" id="WP_224526753.1">
    <property type="nucleotide sequence ID" value="NZ_JAIUJR010000002.1"/>
</dbReference>
<evidence type="ECO:0000313" key="1">
    <source>
        <dbReference type="EMBL" id="MCA0131953.1"/>
    </source>
</evidence>
<dbReference type="EMBL" id="JAIUJR010000002">
    <property type="protein sequence ID" value="MCA0131953.1"/>
    <property type="molecule type" value="Genomic_DNA"/>
</dbReference>
<sequence>MGFSFSKLKAAFGGESKPNKPVDTTEKIIAEVENTPFGLSESNVLFAGLNELGGYYFFQTVVVGNFKFKTFDGAKLIMKSNDFEIELDSDTVELESEPTQVSKRFITKIDFQIEESDINKPQSKRITQIILKTNKGDISFTKYVGQTEEEE</sequence>
<accession>A0ABS7XPL2</accession>
<evidence type="ECO:0000313" key="2">
    <source>
        <dbReference type="Proteomes" id="UP001198901"/>
    </source>
</evidence>
<keyword evidence="2" id="KW-1185">Reference proteome</keyword>
<reference evidence="2" key="1">
    <citation type="submission" date="2023-07" db="EMBL/GenBank/DDBJ databases">
        <authorList>
            <person name="Yue Y."/>
        </authorList>
    </citation>
    <scope>NUCLEOTIDE SEQUENCE [LARGE SCALE GENOMIC DNA]</scope>
    <source>
        <strain evidence="2">D23</strain>
    </source>
</reference>
<name>A0ABS7XPL2_9FLAO</name>
<dbReference type="Proteomes" id="UP001198901">
    <property type="component" value="Unassembled WGS sequence"/>
</dbReference>
<gene>
    <name evidence="1" type="ORF">LBU54_05110</name>
</gene>
<protein>
    <submittedName>
        <fullName evidence="1">Uncharacterized protein</fullName>
    </submittedName>
</protein>
<organism evidence="1 2">
    <name type="scientific">Winogradskyella alexanderae</name>
    <dbReference type="NCBI Taxonomy" id="2877123"/>
    <lineage>
        <taxon>Bacteria</taxon>
        <taxon>Pseudomonadati</taxon>
        <taxon>Bacteroidota</taxon>
        <taxon>Flavobacteriia</taxon>
        <taxon>Flavobacteriales</taxon>
        <taxon>Flavobacteriaceae</taxon>
        <taxon>Winogradskyella</taxon>
    </lineage>
</organism>